<evidence type="ECO:0000313" key="3">
    <source>
        <dbReference type="Proteomes" id="UP000053766"/>
    </source>
</evidence>
<dbReference type="Proteomes" id="UP000053766">
    <property type="component" value="Unassembled WGS sequence"/>
</dbReference>
<dbReference type="STRING" id="29172.A0A0D8XRD2"/>
<dbReference type="PANTHER" id="PTHR21534:SF0">
    <property type="entry name" value="KATANIN-INTERACTING PROTEIN"/>
    <property type="match status" value="1"/>
</dbReference>
<proteinExistence type="predicted"/>
<organism evidence="2 3">
    <name type="scientific">Dictyocaulus viviparus</name>
    <name type="common">Bovine lungworm</name>
    <dbReference type="NCBI Taxonomy" id="29172"/>
    <lineage>
        <taxon>Eukaryota</taxon>
        <taxon>Metazoa</taxon>
        <taxon>Ecdysozoa</taxon>
        <taxon>Nematoda</taxon>
        <taxon>Chromadorea</taxon>
        <taxon>Rhabditida</taxon>
        <taxon>Rhabditina</taxon>
        <taxon>Rhabditomorpha</taxon>
        <taxon>Strongyloidea</taxon>
        <taxon>Metastrongylidae</taxon>
        <taxon>Dictyocaulus</taxon>
    </lineage>
</organism>
<keyword evidence="3" id="KW-1185">Reference proteome</keyword>
<evidence type="ECO:0000313" key="2">
    <source>
        <dbReference type="EMBL" id="KJH44951.1"/>
    </source>
</evidence>
<reference evidence="2 3" key="1">
    <citation type="submission" date="2013-11" db="EMBL/GenBank/DDBJ databases">
        <title>Draft genome of the bovine lungworm Dictyocaulus viviparus.</title>
        <authorList>
            <person name="Mitreva M."/>
        </authorList>
    </citation>
    <scope>NUCLEOTIDE SEQUENCE [LARGE SCALE GENOMIC DNA]</scope>
    <source>
        <strain evidence="2 3">HannoverDv2000</strain>
    </source>
</reference>
<reference evidence="3" key="2">
    <citation type="journal article" date="2016" name="Sci. Rep.">
        <title>Dictyocaulus viviparus genome, variome and transcriptome elucidate lungworm biology and support future intervention.</title>
        <authorList>
            <person name="McNulty S.N."/>
            <person name="Strube C."/>
            <person name="Rosa B.A."/>
            <person name="Martin J.C."/>
            <person name="Tyagi R."/>
            <person name="Choi Y.J."/>
            <person name="Wang Q."/>
            <person name="Hallsworth Pepin K."/>
            <person name="Zhang X."/>
            <person name="Ozersky P."/>
            <person name="Wilson R.K."/>
            <person name="Sternberg P.W."/>
            <person name="Gasser R.B."/>
            <person name="Mitreva M."/>
        </authorList>
    </citation>
    <scope>NUCLEOTIDE SEQUENCE [LARGE SCALE GENOMIC DNA]</scope>
    <source>
        <strain evidence="3">HannoverDv2000</strain>
    </source>
</reference>
<dbReference type="AlphaFoldDB" id="A0A0D8XRD2"/>
<protein>
    <recommendedName>
        <fullName evidence="1">KATNIP domain-containing protein</fullName>
    </recommendedName>
</protein>
<feature type="domain" description="KATNIP" evidence="1">
    <location>
        <begin position="16"/>
        <end position="66"/>
    </location>
</feature>
<sequence length="202" mass="23372">MTLSTNCTTVHQFITSRTFTAEQMWLTPMLPNRCARVFFVFDNPIAVSTIIIYNYRKTPTRGVRHISRTYNVTKLLLTIFIRITIPSLQRDREEAYLSPEDCDTGNLNLRFLPLQAQNFKESTVGLKIESKYINLIITLRITIVFLNHITNIKNTFIVIYDNYEKLKINIVVSVDDLIVYSGDVPCSTIEKTGILEINIREM</sequence>
<name>A0A0D8XRD2_DICVI</name>
<dbReference type="EMBL" id="KN716438">
    <property type="protein sequence ID" value="KJH44951.1"/>
    <property type="molecule type" value="Genomic_DNA"/>
</dbReference>
<dbReference type="InterPro" id="IPR027859">
    <property type="entry name" value="KATNIP_dom"/>
</dbReference>
<evidence type="ECO:0000259" key="1">
    <source>
        <dbReference type="Pfam" id="PF14652"/>
    </source>
</evidence>
<dbReference type="OrthoDB" id="304622at2759"/>
<dbReference type="InterPro" id="IPR026704">
    <property type="entry name" value="KATNIP"/>
</dbReference>
<dbReference type="Pfam" id="PF14652">
    <property type="entry name" value="DUF4457"/>
    <property type="match status" value="1"/>
</dbReference>
<gene>
    <name evidence="2" type="ORF">DICVIV_09027</name>
</gene>
<accession>A0A0D8XRD2</accession>
<dbReference type="PANTHER" id="PTHR21534">
    <property type="entry name" value="KATANIN-INTERACTING PROTEIN"/>
    <property type="match status" value="1"/>
</dbReference>